<dbReference type="SUPFAM" id="SSF69572">
    <property type="entry name" value="Activating enzymes of the ubiquitin-like proteins"/>
    <property type="match status" value="1"/>
</dbReference>
<feature type="domain" description="THIF-type NAD/FAD binding fold" evidence="1">
    <location>
        <begin position="6"/>
        <end position="226"/>
    </location>
</feature>
<proteinExistence type="predicted"/>
<dbReference type="GO" id="GO:0016779">
    <property type="term" value="F:nucleotidyltransferase activity"/>
    <property type="evidence" value="ECO:0007669"/>
    <property type="project" value="UniProtKB-KW"/>
</dbReference>
<accession>A0A841RBK8</accession>
<dbReference type="PANTHER" id="PTHR43267:SF1">
    <property type="entry name" value="TRNA THREONYLCARBAMOYLADENOSINE DEHYDRATASE"/>
    <property type="match status" value="1"/>
</dbReference>
<evidence type="ECO:0000259" key="1">
    <source>
        <dbReference type="Pfam" id="PF00899"/>
    </source>
</evidence>
<dbReference type="Proteomes" id="UP000587760">
    <property type="component" value="Unassembled WGS sequence"/>
</dbReference>
<dbReference type="GO" id="GO:0008641">
    <property type="term" value="F:ubiquitin-like modifier activating enzyme activity"/>
    <property type="evidence" value="ECO:0007669"/>
    <property type="project" value="InterPro"/>
</dbReference>
<reference evidence="2 3" key="1">
    <citation type="submission" date="2020-08" db="EMBL/GenBank/DDBJ databases">
        <title>Genomic Encyclopedia of Type Strains, Phase IV (KMG-IV): sequencing the most valuable type-strain genomes for metagenomic binning, comparative biology and taxonomic classification.</title>
        <authorList>
            <person name="Goeker M."/>
        </authorList>
    </citation>
    <scope>NUCLEOTIDE SEQUENCE [LARGE SCALE GENOMIC DNA]</scope>
    <source>
        <strain evidence="2 3">DSM 2461</strain>
    </source>
</reference>
<evidence type="ECO:0000313" key="2">
    <source>
        <dbReference type="EMBL" id="MBB6480400.1"/>
    </source>
</evidence>
<dbReference type="InterPro" id="IPR000594">
    <property type="entry name" value="ThiF_NAD_FAD-bd"/>
</dbReference>
<dbReference type="Gene3D" id="3.40.50.720">
    <property type="entry name" value="NAD(P)-binding Rossmann-like Domain"/>
    <property type="match status" value="1"/>
</dbReference>
<dbReference type="AlphaFoldDB" id="A0A841RBK8"/>
<dbReference type="RefSeq" id="WP_184746597.1">
    <property type="nucleotide sequence ID" value="NZ_JACHGJ010000003.1"/>
</dbReference>
<dbReference type="EMBL" id="JACHGJ010000003">
    <property type="protein sequence ID" value="MBB6480400.1"/>
    <property type="molecule type" value="Genomic_DNA"/>
</dbReference>
<name>A0A841RBK8_9SPIO</name>
<keyword evidence="2" id="KW-0548">Nucleotidyltransferase</keyword>
<dbReference type="GO" id="GO:0061504">
    <property type="term" value="P:cyclic threonylcarbamoyladenosine biosynthetic process"/>
    <property type="evidence" value="ECO:0007669"/>
    <property type="project" value="TreeGrafter"/>
</dbReference>
<evidence type="ECO:0000313" key="3">
    <source>
        <dbReference type="Proteomes" id="UP000587760"/>
    </source>
</evidence>
<organism evidence="2 3">
    <name type="scientific">Spirochaeta isovalerica</name>
    <dbReference type="NCBI Taxonomy" id="150"/>
    <lineage>
        <taxon>Bacteria</taxon>
        <taxon>Pseudomonadati</taxon>
        <taxon>Spirochaetota</taxon>
        <taxon>Spirochaetia</taxon>
        <taxon>Spirochaetales</taxon>
        <taxon>Spirochaetaceae</taxon>
        <taxon>Spirochaeta</taxon>
    </lineage>
</organism>
<dbReference type="CDD" id="cd00757">
    <property type="entry name" value="ThiF_MoeB_HesA_family"/>
    <property type="match status" value="1"/>
</dbReference>
<dbReference type="GO" id="GO:0061503">
    <property type="term" value="F:tRNA threonylcarbamoyladenosine dehydratase"/>
    <property type="evidence" value="ECO:0007669"/>
    <property type="project" value="TreeGrafter"/>
</dbReference>
<dbReference type="Pfam" id="PF00899">
    <property type="entry name" value="ThiF"/>
    <property type="match status" value="1"/>
</dbReference>
<keyword evidence="3" id="KW-1185">Reference proteome</keyword>
<dbReference type="InterPro" id="IPR035985">
    <property type="entry name" value="Ubiquitin-activating_enz"/>
</dbReference>
<protein>
    <submittedName>
        <fullName evidence="2">Molybdopterin/thiamine biosynthesis adenylyltransferase</fullName>
    </submittedName>
</protein>
<keyword evidence="2" id="KW-0808">Transferase</keyword>
<dbReference type="PANTHER" id="PTHR43267">
    <property type="entry name" value="TRNA THREONYLCARBAMOYLADENOSINE DEHYDRATASE"/>
    <property type="match status" value="1"/>
</dbReference>
<gene>
    <name evidence="2" type="ORF">HNR50_002063</name>
</gene>
<sequence length="227" mass="24534">MLVERYKRNGSTISESEQKVLKGKKVLVAGCGGLGGYVIELLARAGVGTIGAVDPDIFDVTNLNRQLLSEEKLLGSSKAEAAYRRCAAINSDITVISRKTKIDRVNVLEILDGYDLAVDALDNIPGRLALQSGAEKKNIPLVHGAISGWYGQVSLIEPGDRLFDIIYPEGVDTIVDGTAGNPSFSPAVVAGFQAAEVLKSLLGKGERLRNKLLYFDLLENRYQIMNL</sequence>
<comment type="caution">
    <text evidence="2">The sequence shown here is derived from an EMBL/GenBank/DDBJ whole genome shotgun (WGS) entry which is preliminary data.</text>
</comment>
<dbReference type="InterPro" id="IPR045886">
    <property type="entry name" value="ThiF/MoeB/HesA"/>
</dbReference>